<proteinExistence type="predicted"/>
<dbReference type="PANTHER" id="PTHR48100:SF15">
    <property type="entry name" value="SEDOHEPTULOSE 1,7-BISPHOSPHATASE"/>
    <property type="match status" value="1"/>
</dbReference>
<name>A0AAD6ITI0_DREDA</name>
<dbReference type="GO" id="GO:0046390">
    <property type="term" value="P:ribose phosphate biosynthetic process"/>
    <property type="evidence" value="ECO:0007669"/>
    <property type="project" value="TreeGrafter"/>
</dbReference>
<dbReference type="SUPFAM" id="SSF53254">
    <property type="entry name" value="Phosphoglycerate mutase-like"/>
    <property type="match status" value="1"/>
</dbReference>
<dbReference type="InterPro" id="IPR050275">
    <property type="entry name" value="PGM_Phosphatase"/>
</dbReference>
<dbReference type="Gene3D" id="3.40.50.1240">
    <property type="entry name" value="Phosphoglycerate mutase-like"/>
    <property type="match status" value="1"/>
</dbReference>
<accession>A0AAD6ITI0</accession>
<organism evidence="1 2">
    <name type="scientific">Drechslerella dactyloides</name>
    <name type="common">Nematode-trapping fungus</name>
    <name type="synonym">Arthrobotrys dactyloides</name>
    <dbReference type="NCBI Taxonomy" id="74499"/>
    <lineage>
        <taxon>Eukaryota</taxon>
        <taxon>Fungi</taxon>
        <taxon>Dikarya</taxon>
        <taxon>Ascomycota</taxon>
        <taxon>Pezizomycotina</taxon>
        <taxon>Orbiliomycetes</taxon>
        <taxon>Orbiliales</taxon>
        <taxon>Orbiliaceae</taxon>
        <taxon>Drechslerella</taxon>
    </lineage>
</organism>
<sequence>MRPTVLHSRWIFTDAIKTTGETEWTKAGRYTGSTDLELTPGGVNQITTTARHLVGPDKMVDPRHIVRYWVSPLKRAQQTFELLFSEPNALVPNGNNALPLQGMEGKVALTEAIAEWDYGDYEGLLAEDIRAKRRENGLDNEEAWNIWRDGCEGGECVTPLNTIFRRYK</sequence>
<dbReference type="InterPro" id="IPR029033">
    <property type="entry name" value="His_PPase_superfam"/>
</dbReference>
<dbReference type="InterPro" id="IPR013078">
    <property type="entry name" value="His_Pase_superF_clade-1"/>
</dbReference>
<evidence type="ECO:0000313" key="2">
    <source>
        <dbReference type="Proteomes" id="UP001221413"/>
    </source>
</evidence>
<gene>
    <name evidence="1" type="ORF">Dda_6995</name>
</gene>
<dbReference type="AlphaFoldDB" id="A0AAD6ITI0"/>
<comment type="caution">
    <text evidence="1">The sequence shown here is derived from an EMBL/GenBank/DDBJ whole genome shotgun (WGS) entry which is preliminary data.</text>
</comment>
<dbReference type="GO" id="GO:0050278">
    <property type="term" value="F:sedoheptulose-bisphosphatase activity"/>
    <property type="evidence" value="ECO:0007669"/>
    <property type="project" value="TreeGrafter"/>
</dbReference>
<evidence type="ECO:0000313" key="1">
    <source>
        <dbReference type="EMBL" id="KAJ6258081.1"/>
    </source>
</evidence>
<reference evidence="1" key="1">
    <citation type="submission" date="2023-01" db="EMBL/GenBank/DDBJ databases">
        <title>The chitinases involved in constricting ring structure development in the nematode-trapping fungus Drechslerella dactyloides.</title>
        <authorList>
            <person name="Wang R."/>
            <person name="Zhang L."/>
            <person name="Tang P."/>
            <person name="Li S."/>
            <person name="Liang L."/>
        </authorList>
    </citation>
    <scope>NUCLEOTIDE SEQUENCE</scope>
    <source>
        <strain evidence="1">YMF1.00031</strain>
    </source>
</reference>
<dbReference type="Proteomes" id="UP001221413">
    <property type="component" value="Unassembled WGS sequence"/>
</dbReference>
<protein>
    <submittedName>
        <fullName evidence="1">Uncharacterized protein</fullName>
    </submittedName>
</protein>
<dbReference type="Pfam" id="PF00300">
    <property type="entry name" value="His_Phos_1"/>
    <property type="match status" value="1"/>
</dbReference>
<dbReference type="PANTHER" id="PTHR48100">
    <property type="entry name" value="BROAD-SPECIFICITY PHOSPHATASE YOR283W-RELATED"/>
    <property type="match status" value="1"/>
</dbReference>
<dbReference type="EMBL" id="JAQGDS010000009">
    <property type="protein sequence ID" value="KAJ6258081.1"/>
    <property type="molecule type" value="Genomic_DNA"/>
</dbReference>
<dbReference type="CDD" id="cd07067">
    <property type="entry name" value="HP_PGM_like"/>
    <property type="match status" value="1"/>
</dbReference>
<keyword evidence="2" id="KW-1185">Reference proteome</keyword>